<sequence length="280" mass="30788">MWATCWTSAGPASPALADPRSPVNFRARVETAARIGYVGLGFIHDDLVVAEERYGLPTMKQMLDDNGLACEIEMLSGWWATGRQRELSDRTRLDMLRMAETLHPRELKIGPDEDDLPFEMAHWQEEFAALCGQAADVGTRVGIEFLPWTNIKDLATARELVEGAGHPGGGLVVDVWHTERFGTPASDLAEIPAERIIAVELSDAAAGIEGDLVHDTQCNRRFCGEGSFDLTGDVQALHRAGWRGPWGVEILSDRYREMPVQTGMMRAFRTAQLVVASALG</sequence>
<dbReference type="KEGG" id="aji:C0Z10_10915"/>
<name>A0A3Q9ULJ9_9ACTN</name>
<dbReference type="Proteomes" id="UP000285875">
    <property type="component" value="Chromosome"/>
</dbReference>
<dbReference type="AlphaFoldDB" id="A0A3Q9ULJ9"/>
<evidence type="ECO:0000313" key="3">
    <source>
        <dbReference type="Proteomes" id="UP000285875"/>
    </source>
</evidence>
<dbReference type="PANTHER" id="PTHR12110:SF48">
    <property type="entry name" value="BLL3656 PROTEIN"/>
    <property type="match status" value="1"/>
</dbReference>
<feature type="domain" description="Xylose isomerase-like TIM barrel" evidence="1">
    <location>
        <begin position="30"/>
        <end position="258"/>
    </location>
</feature>
<reference evidence="3" key="1">
    <citation type="submission" date="2017-12" db="EMBL/GenBank/DDBJ databases">
        <title>Whole genome sequencing of Acidipropionibacterium jensenii strains JS279 and JS280.</title>
        <authorList>
            <person name="Deptula P."/>
            <person name="Laine P."/>
            <person name="Smolander O.-P."/>
            <person name="Paulin L."/>
            <person name="Auvinen P."/>
            <person name="Varmanen P."/>
        </authorList>
    </citation>
    <scope>NUCLEOTIDE SEQUENCE [LARGE SCALE GENOMIC DNA]</scope>
    <source>
        <strain evidence="3">JS280</strain>
    </source>
</reference>
<dbReference type="InterPro" id="IPR050312">
    <property type="entry name" value="IolE/XylAMocC-like"/>
</dbReference>
<organism evidence="2 3">
    <name type="scientific">Acidipropionibacterium jensenii</name>
    <dbReference type="NCBI Taxonomy" id="1749"/>
    <lineage>
        <taxon>Bacteria</taxon>
        <taxon>Bacillati</taxon>
        <taxon>Actinomycetota</taxon>
        <taxon>Actinomycetes</taxon>
        <taxon>Propionibacteriales</taxon>
        <taxon>Propionibacteriaceae</taxon>
        <taxon>Acidipropionibacterium</taxon>
    </lineage>
</organism>
<dbReference type="PANTHER" id="PTHR12110">
    <property type="entry name" value="HYDROXYPYRUVATE ISOMERASE"/>
    <property type="match status" value="1"/>
</dbReference>
<gene>
    <name evidence="2" type="ORF">C0Z10_10915</name>
</gene>
<dbReference type="Pfam" id="PF01261">
    <property type="entry name" value="AP_endonuc_2"/>
    <property type="match status" value="1"/>
</dbReference>
<protein>
    <submittedName>
        <fullName evidence="2">Sugar phosphate isomerase/epimerase</fullName>
    </submittedName>
</protein>
<accession>A0A3Q9ULJ9</accession>
<proteinExistence type="predicted"/>
<evidence type="ECO:0000313" key="2">
    <source>
        <dbReference type="EMBL" id="AZZ40179.1"/>
    </source>
</evidence>
<dbReference type="Gene3D" id="3.20.20.150">
    <property type="entry name" value="Divalent-metal-dependent TIM barrel enzymes"/>
    <property type="match status" value="1"/>
</dbReference>
<evidence type="ECO:0000259" key="1">
    <source>
        <dbReference type="Pfam" id="PF01261"/>
    </source>
</evidence>
<dbReference type="InterPro" id="IPR013022">
    <property type="entry name" value="Xyl_isomerase-like_TIM-brl"/>
</dbReference>
<dbReference type="GO" id="GO:0016853">
    <property type="term" value="F:isomerase activity"/>
    <property type="evidence" value="ECO:0007669"/>
    <property type="project" value="UniProtKB-KW"/>
</dbReference>
<keyword evidence="2" id="KW-0413">Isomerase</keyword>
<dbReference type="InterPro" id="IPR036237">
    <property type="entry name" value="Xyl_isomerase-like_sf"/>
</dbReference>
<dbReference type="EMBL" id="CP025570">
    <property type="protein sequence ID" value="AZZ40179.1"/>
    <property type="molecule type" value="Genomic_DNA"/>
</dbReference>
<dbReference type="SUPFAM" id="SSF51658">
    <property type="entry name" value="Xylose isomerase-like"/>
    <property type="match status" value="1"/>
</dbReference>